<keyword evidence="5" id="KW-0677">Repeat</keyword>
<keyword evidence="6" id="KW-0999">Mitochondrion inner membrane</keyword>
<name>A0AAD9EPE7_9PEZI</name>
<dbReference type="CDD" id="cd02440">
    <property type="entry name" value="AdoMet_MTases"/>
    <property type="match status" value="1"/>
</dbReference>
<sequence length="563" mass="60525">MSADFWAGYISGAVGIIIGNPLDLLKVRLQAPPTAPPPGQIPAAAATSYIRHFETPASLVTGSAAPILGYGALNALLFVSYNRTEAALNSALNVKSSLWTTWIAGAVGGLATWVVSTPTELIKCRAQLSSPPASSWAITKDVWRAEGIRGLYFGGVVTALRDSIGYGFYFWSYELSTRWMGVGTADATGETNLREEAAKVLLCGGLAGIVTWASIFPLDVIKTRVQTQAFEKPAEAAPLLPAQGSEPTKRAGAMQVAREAYREGGMKVFFRGLTICSVRAFIVNAVQWAVYEWAMYEMGEGRRRPAATIDVGQPIENADSFYEQDWLKVFAEQLTRFLRTQAPNLGLRPRDASDPVRLLDYACAHGGASWTLDPFVDEILGIDVAPAIVERFNKNATRLGYDSSRAHAIAGDLMTDASLPGPAPFDVAIISMALHHLDDPPAMLVRLAACLKPGGVLIAVEGIDVEEKPLDTAAQAKVVHGAHGHIHGHGHGHSHEGHMPEVLKTTNHQAFDEEVFRTWFGAAGCEGKFVYIVNDEVSHIPEKASGKAGGLNRKMVIAAAMKE</sequence>
<dbReference type="PROSITE" id="PS50920">
    <property type="entry name" value="SOLCAR"/>
    <property type="match status" value="3"/>
</dbReference>
<keyword evidence="4 10" id="KW-0812">Transmembrane</keyword>
<dbReference type="Gene3D" id="1.50.40.10">
    <property type="entry name" value="Mitochondrial carrier domain"/>
    <property type="match status" value="1"/>
</dbReference>
<evidence type="ECO:0000256" key="9">
    <source>
        <dbReference type="ARBA" id="ARBA00023136"/>
    </source>
</evidence>
<evidence type="ECO:0000256" key="1">
    <source>
        <dbReference type="ARBA" id="ARBA00004225"/>
    </source>
</evidence>
<dbReference type="Pfam" id="PF13489">
    <property type="entry name" value="Methyltransf_23"/>
    <property type="match status" value="1"/>
</dbReference>
<comment type="subcellular location">
    <subcellularLocation>
        <location evidence="1">Mitochondrion membrane</location>
        <topology evidence="1">Multi-pass membrane protein</topology>
    </subcellularLocation>
</comment>
<accession>A0AAD9EPE7</accession>
<dbReference type="Proteomes" id="UP001243330">
    <property type="component" value="Unassembled WGS sequence"/>
</dbReference>
<keyword evidence="3 11" id="KW-0813">Transport</keyword>
<proteinExistence type="inferred from homology"/>
<dbReference type="GO" id="GO:0031966">
    <property type="term" value="C:mitochondrial membrane"/>
    <property type="evidence" value="ECO:0007669"/>
    <property type="project" value="UniProtKB-SubCell"/>
</dbReference>
<dbReference type="Gene3D" id="3.40.50.150">
    <property type="entry name" value="Vaccinia Virus protein VP39"/>
    <property type="match status" value="1"/>
</dbReference>
<evidence type="ECO:0000256" key="11">
    <source>
        <dbReference type="RuleBase" id="RU000488"/>
    </source>
</evidence>
<organism evidence="12 13">
    <name type="scientific">Colletotrichum chrysophilum</name>
    <dbReference type="NCBI Taxonomy" id="1836956"/>
    <lineage>
        <taxon>Eukaryota</taxon>
        <taxon>Fungi</taxon>
        <taxon>Dikarya</taxon>
        <taxon>Ascomycota</taxon>
        <taxon>Pezizomycotina</taxon>
        <taxon>Sordariomycetes</taxon>
        <taxon>Hypocreomycetidae</taxon>
        <taxon>Glomerellales</taxon>
        <taxon>Glomerellaceae</taxon>
        <taxon>Colletotrichum</taxon>
        <taxon>Colletotrichum gloeosporioides species complex</taxon>
    </lineage>
</organism>
<evidence type="ECO:0000313" key="13">
    <source>
        <dbReference type="Proteomes" id="UP001243330"/>
    </source>
</evidence>
<dbReference type="PANTHER" id="PTHR45624">
    <property type="entry name" value="MITOCHONDRIAL BASIC AMINO ACIDS TRANSPORTER-RELATED"/>
    <property type="match status" value="1"/>
</dbReference>
<keyword evidence="9 10" id="KW-0472">Membrane</keyword>
<dbReference type="AlphaFoldDB" id="A0AAD9EPE7"/>
<dbReference type="GO" id="GO:0022857">
    <property type="term" value="F:transmembrane transporter activity"/>
    <property type="evidence" value="ECO:0007669"/>
    <property type="project" value="TreeGrafter"/>
</dbReference>
<evidence type="ECO:0000313" key="12">
    <source>
        <dbReference type="EMBL" id="KAK1854807.1"/>
    </source>
</evidence>
<dbReference type="InterPro" id="IPR018108">
    <property type="entry name" value="MCP_transmembrane"/>
</dbReference>
<evidence type="ECO:0000256" key="3">
    <source>
        <dbReference type="ARBA" id="ARBA00022448"/>
    </source>
</evidence>
<evidence type="ECO:0000256" key="7">
    <source>
        <dbReference type="ARBA" id="ARBA00022989"/>
    </source>
</evidence>
<evidence type="ECO:0000256" key="10">
    <source>
        <dbReference type="PROSITE-ProRule" id="PRU00282"/>
    </source>
</evidence>
<comment type="similarity">
    <text evidence="2 11">Belongs to the mitochondrial carrier (TC 2.A.29) family.</text>
</comment>
<dbReference type="SUPFAM" id="SSF103506">
    <property type="entry name" value="Mitochondrial carrier"/>
    <property type="match status" value="1"/>
</dbReference>
<reference evidence="12" key="1">
    <citation type="submission" date="2023-01" db="EMBL/GenBank/DDBJ databases">
        <title>Colletotrichum chrysophilum M932 genome sequence.</title>
        <authorList>
            <person name="Baroncelli R."/>
        </authorList>
    </citation>
    <scope>NUCLEOTIDE SEQUENCE</scope>
    <source>
        <strain evidence="12">M932</strain>
    </source>
</reference>
<evidence type="ECO:0000256" key="5">
    <source>
        <dbReference type="ARBA" id="ARBA00022737"/>
    </source>
</evidence>
<dbReference type="PANTHER" id="PTHR45624:SF10">
    <property type="entry name" value="SLC (SOLUTE CARRIER) HOMOLOG"/>
    <property type="match status" value="1"/>
</dbReference>
<dbReference type="EMBL" id="JAQOWY010000031">
    <property type="protein sequence ID" value="KAK1854807.1"/>
    <property type="molecule type" value="Genomic_DNA"/>
</dbReference>
<dbReference type="InterPro" id="IPR029063">
    <property type="entry name" value="SAM-dependent_MTases_sf"/>
</dbReference>
<feature type="repeat" description="Solcar" evidence="10">
    <location>
        <begin position="1"/>
        <end position="87"/>
    </location>
</feature>
<evidence type="ECO:0000256" key="4">
    <source>
        <dbReference type="ARBA" id="ARBA00022692"/>
    </source>
</evidence>
<dbReference type="InterPro" id="IPR050567">
    <property type="entry name" value="Mitochondrial_Carrier"/>
</dbReference>
<gene>
    <name evidence="12" type="ORF">CCHR01_02618</name>
</gene>
<keyword evidence="8" id="KW-0496">Mitochondrion</keyword>
<dbReference type="InterPro" id="IPR023395">
    <property type="entry name" value="MCP_dom_sf"/>
</dbReference>
<evidence type="ECO:0008006" key="14">
    <source>
        <dbReference type="Google" id="ProtNLM"/>
    </source>
</evidence>
<feature type="repeat" description="Solcar" evidence="10">
    <location>
        <begin position="96"/>
        <end position="179"/>
    </location>
</feature>
<evidence type="ECO:0000256" key="2">
    <source>
        <dbReference type="ARBA" id="ARBA00006375"/>
    </source>
</evidence>
<keyword evidence="13" id="KW-1185">Reference proteome</keyword>
<keyword evidence="7" id="KW-1133">Transmembrane helix</keyword>
<comment type="caution">
    <text evidence="12">The sequence shown here is derived from an EMBL/GenBank/DDBJ whole genome shotgun (WGS) entry which is preliminary data.</text>
</comment>
<feature type="repeat" description="Solcar" evidence="10">
    <location>
        <begin position="195"/>
        <end position="297"/>
    </location>
</feature>
<dbReference type="SUPFAM" id="SSF53335">
    <property type="entry name" value="S-adenosyl-L-methionine-dependent methyltransferases"/>
    <property type="match status" value="1"/>
</dbReference>
<dbReference type="Pfam" id="PF00153">
    <property type="entry name" value="Mito_carr"/>
    <property type="match status" value="3"/>
</dbReference>
<evidence type="ECO:0000256" key="8">
    <source>
        <dbReference type="ARBA" id="ARBA00023128"/>
    </source>
</evidence>
<evidence type="ECO:0000256" key="6">
    <source>
        <dbReference type="ARBA" id="ARBA00022792"/>
    </source>
</evidence>
<protein>
    <recommendedName>
        <fullName evidence="14">Methyltransferase domain-containing protein</fullName>
    </recommendedName>
</protein>